<keyword evidence="2" id="KW-1185">Reference proteome</keyword>
<reference evidence="1 2" key="1">
    <citation type="submission" date="2020-04" db="EMBL/GenBank/DDBJ databases">
        <authorList>
            <person name="De Canck E."/>
        </authorList>
    </citation>
    <scope>NUCLEOTIDE SEQUENCE [LARGE SCALE GENOMIC DNA]</scope>
    <source>
        <strain evidence="1 2">LMG 3415</strain>
    </source>
</reference>
<sequence length="43" mass="4519">MLAKSLDCETVTLGKWPDGSPVNAEVSADDDADLIQVDGIEVT</sequence>
<accession>A0ABM8LKU7</accession>
<protein>
    <submittedName>
        <fullName evidence="1">Uncharacterized protein</fullName>
    </submittedName>
</protein>
<proteinExistence type="predicted"/>
<comment type="caution">
    <text evidence="1">The sequence shown here is derived from an EMBL/GenBank/DDBJ whole genome shotgun (WGS) entry which is preliminary data.</text>
</comment>
<dbReference type="EMBL" id="CADIKR010000008">
    <property type="protein sequence ID" value="CAB3914003.1"/>
    <property type="molecule type" value="Genomic_DNA"/>
</dbReference>
<gene>
    <name evidence="1" type="ORF">LMG3415_05129</name>
</gene>
<dbReference type="Proteomes" id="UP000507140">
    <property type="component" value="Unassembled WGS sequence"/>
</dbReference>
<evidence type="ECO:0000313" key="1">
    <source>
        <dbReference type="EMBL" id="CAB3914003.1"/>
    </source>
</evidence>
<organism evidence="1 2">
    <name type="scientific">Achromobacter mucicolens</name>
    <dbReference type="NCBI Taxonomy" id="1389922"/>
    <lineage>
        <taxon>Bacteria</taxon>
        <taxon>Pseudomonadati</taxon>
        <taxon>Pseudomonadota</taxon>
        <taxon>Betaproteobacteria</taxon>
        <taxon>Burkholderiales</taxon>
        <taxon>Alcaligenaceae</taxon>
        <taxon>Achromobacter</taxon>
    </lineage>
</organism>
<evidence type="ECO:0000313" key="2">
    <source>
        <dbReference type="Proteomes" id="UP000507140"/>
    </source>
</evidence>
<name>A0ABM8LKU7_9BURK</name>